<reference evidence="2 3" key="1">
    <citation type="journal article" date="2016" name="Mol. Biol. Evol.">
        <title>Comparative Genomics of Early-Diverging Mushroom-Forming Fungi Provides Insights into the Origins of Lignocellulose Decay Capabilities.</title>
        <authorList>
            <person name="Nagy L.G."/>
            <person name="Riley R."/>
            <person name="Tritt A."/>
            <person name="Adam C."/>
            <person name="Daum C."/>
            <person name="Floudas D."/>
            <person name="Sun H."/>
            <person name="Yadav J.S."/>
            <person name="Pangilinan J."/>
            <person name="Larsson K.H."/>
            <person name="Matsuura K."/>
            <person name="Barry K."/>
            <person name="Labutti K."/>
            <person name="Kuo R."/>
            <person name="Ohm R.A."/>
            <person name="Bhattacharya S.S."/>
            <person name="Shirouzu T."/>
            <person name="Yoshinaga Y."/>
            <person name="Martin F.M."/>
            <person name="Grigoriev I.V."/>
            <person name="Hibbett D.S."/>
        </authorList>
    </citation>
    <scope>NUCLEOTIDE SEQUENCE [LARGE SCALE GENOMIC DNA]</scope>
    <source>
        <strain evidence="2 3">93-53</strain>
    </source>
</reference>
<dbReference type="RefSeq" id="XP_040767348.1">
    <property type="nucleotide sequence ID" value="XM_040902749.1"/>
</dbReference>
<dbReference type="AlphaFoldDB" id="A0A165FZ80"/>
<keyword evidence="1" id="KW-0472">Membrane</keyword>
<proteinExistence type="predicted"/>
<dbReference type="Proteomes" id="UP000076871">
    <property type="component" value="Unassembled WGS sequence"/>
</dbReference>
<name>A0A165FZ80_9APHY</name>
<sequence>MPTWLGRAFTLLSLRCLSYARTSSRTARFLAPLFVLLIASVVPTRITVAFGTRVWGDMDDHEHLIRCRLWIPQQVYCKTHVSPLYLLFLPEFAYTPAEVQHQQVIRIVARMAVQH</sequence>
<evidence type="ECO:0000313" key="3">
    <source>
        <dbReference type="Proteomes" id="UP000076871"/>
    </source>
</evidence>
<dbReference type="GeneID" id="63819780"/>
<organism evidence="2 3">
    <name type="scientific">Laetiporus sulphureus 93-53</name>
    <dbReference type="NCBI Taxonomy" id="1314785"/>
    <lineage>
        <taxon>Eukaryota</taxon>
        <taxon>Fungi</taxon>
        <taxon>Dikarya</taxon>
        <taxon>Basidiomycota</taxon>
        <taxon>Agaricomycotina</taxon>
        <taxon>Agaricomycetes</taxon>
        <taxon>Polyporales</taxon>
        <taxon>Laetiporus</taxon>
    </lineage>
</organism>
<evidence type="ECO:0000256" key="1">
    <source>
        <dbReference type="SAM" id="Phobius"/>
    </source>
</evidence>
<keyword evidence="1" id="KW-1133">Transmembrane helix</keyword>
<evidence type="ECO:0000313" key="2">
    <source>
        <dbReference type="EMBL" id="KZT09608.1"/>
    </source>
</evidence>
<dbReference type="InParanoid" id="A0A165FZ80"/>
<dbReference type="EMBL" id="KV427611">
    <property type="protein sequence ID" value="KZT09608.1"/>
    <property type="molecule type" value="Genomic_DNA"/>
</dbReference>
<gene>
    <name evidence="2" type="ORF">LAESUDRAFT_512994</name>
</gene>
<keyword evidence="1" id="KW-0812">Transmembrane</keyword>
<accession>A0A165FZ80</accession>
<feature type="transmembrane region" description="Helical" evidence="1">
    <location>
        <begin position="30"/>
        <end position="48"/>
    </location>
</feature>
<keyword evidence="3" id="KW-1185">Reference proteome</keyword>
<protein>
    <submittedName>
        <fullName evidence="2">Uncharacterized protein</fullName>
    </submittedName>
</protein>